<accession>A0A3N0VEE9</accession>
<dbReference type="AlphaFoldDB" id="A0A3N0VEE9"/>
<dbReference type="FunCoup" id="A0A3N0VEE9">
    <property type="interactions" value="8"/>
</dbReference>
<dbReference type="SMART" id="SM00100">
    <property type="entry name" value="cNMP"/>
    <property type="match status" value="1"/>
</dbReference>
<dbReference type="PRINTS" id="PR00103">
    <property type="entry name" value="CAMPKINASE"/>
</dbReference>
<dbReference type="PANTHER" id="PTHR33121">
    <property type="entry name" value="CYCLIC DI-GMP PHOSPHODIESTERASE PDEF"/>
    <property type="match status" value="1"/>
</dbReference>
<proteinExistence type="predicted"/>
<dbReference type="InterPro" id="IPR050706">
    <property type="entry name" value="Cyclic-di-GMP_PDE-like"/>
</dbReference>
<dbReference type="Proteomes" id="UP000282106">
    <property type="component" value="Unassembled WGS sequence"/>
</dbReference>
<dbReference type="InParanoid" id="A0A3N0VEE9"/>
<dbReference type="Pfam" id="PF00563">
    <property type="entry name" value="EAL"/>
    <property type="match status" value="1"/>
</dbReference>
<dbReference type="CDD" id="cd01948">
    <property type="entry name" value="EAL"/>
    <property type="match status" value="1"/>
</dbReference>
<dbReference type="SMART" id="SM00052">
    <property type="entry name" value="EAL"/>
    <property type="match status" value="1"/>
</dbReference>
<dbReference type="SUPFAM" id="SSF141868">
    <property type="entry name" value="EAL domain-like"/>
    <property type="match status" value="1"/>
</dbReference>
<feature type="domain" description="EAL" evidence="2">
    <location>
        <begin position="211"/>
        <end position="468"/>
    </location>
</feature>
<feature type="domain" description="Cyclic nucleotide-binding" evidence="1">
    <location>
        <begin position="70"/>
        <end position="175"/>
    </location>
</feature>
<dbReference type="InterPro" id="IPR000595">
    <property type="entry name" value="cNMP-bd_dom"/>
</dbReference>
<evidence type="ECO:0000313" key="4">
    <source>
        <dbReference type="Proteomes" id="UP000282106"/>
    </source>
</evidence>
<dbReference type="Gene3D" id="3.20.20.450">
    <property type="entry name" value="EAL domain"/>
    <property type="match status" value="1"/>
</dbReference>
<evidence type="ECO:0000313" key="3">
    <source>
        <dbReference type="EMBL" id="ROH91090.1"/>
    </source>
</evidence>
<keyword evidence="4" id="KW-1185">Reference proteome</keyword>
<organism evidence="3 4">
    <name type="scientific">Stagnimonas aquatica</name>
    <dbReference type="NCBI Taxonomy" id="2689987"/>
    <lineage>
        <taxon>Bacteria</taxon>
        <taxon>Pseudomonadati</taxon>
        <taxon>Pseudomonadota</taxon>
        <taxon>Gammaproteobacteria</taxon>
        <taxon>Nevskiales</taxon>
        <taxon>Nevskiaceae</taxon>
        <taxon>Stagnimonas</taxon>
    </lineage>
</organism>
<dbReference type="InterPro" id="IPR014710">
    <property type="entry name" value="RmlC-like_jellyroll"/>
</dbReference>
<dbReference type="InterPro" id="IPR018490">
    <property type="entry name" value="cNMP-bd_dom_sf"/>
</dbReference>
<protein>
    <submittedName>
        <fullName evidence="3">EAL domain-containing protein</fullName>
    </submittedName>
</protein>
<dbReference type="InterPro" id="IPR001633">
    <property type="entry name" value="EAL_dom"/>
</dbReference>
<dbReference type="Gene3D" id="2.60.120.10">
    <property type="entry name" value="Jelly Rolls"/>
    <property type="match status" value="1"/>
</dbReference>
<comment type="caution">
    <text evidence="3">The sequence shown here is derived from an EMBL/GenBank/DDBJ whole genome shotgun (WGS) entry which is preliminary data.</text>
</comment>
<gene>
    <name evidence="3" type="ORF">ED208_09005</name>
</gene>
<name>A0A3N0VEE9_9GAMM</name>
<dbReference type="GO" id="GO:0071111">
    <property type="term" value="F:cyclic-guanylate-specific phosphodiesterase activity"/>
    <property type="evidence" value="ECO:0007669"/>
    <property type="project" value="InterPro"/>
</dbReference>
<dbReference type="InterPro" id="IPR035919">
    <property type="entry name" value="EAL_sf"/>
</dbReference>
<dbReference type="PANTHER" id="PTHR33121:SF70">
    <property type="entry name" value="SIGNALING PROTEIN YKOW"/>
    <property type="match status" value="1"/>
</dbReference>
<dbReference type="CDD" id="cd00038">
    <property type="entry name" value="CAP_ED"/>
    <property type="match status" value="1"/>
</dbReference>
<dbReference type="Pfam" id="PF00027">
    <property type="entry name" value="cNMP_binding"/>
    <property type="match status" value="1"/>
</dbReference>
<dbReference type="SUPFAM" id="SSF51206">
    <property type="entry name" value="cAMP-binding domain-like"/>
    <property type="match status" value="1"/>
</dbReference>
<sequence length="468" mass="51804">MGVVGSSPIAPTKTRKPRSGGVFRWCWPVLVPGPAACWVCQCFQADAIIHNQTKNRVQRMDIPLLRGAIEERYCRLVEAGEVLFRQGEHGDAAYVIDVGVVEIYAEDADGRHTIARLTENELFGEMALLGDSRRSASAVALEATRLLVITPDHLRERLESADPLTRHLLRTLVLRSRELLQRHRPGPAPSNGADLIAEELAANDRRLAFGRVRIEQAMELALQRREFQLYFQPVLRLPAGPVAGYEALIRWIKPDGSRVPPAEFIPIAESSDLIWPIGRWVLETAVDGLLRLAQSGLGESVDTPLFMNVNLSARQLQDPELLPLLASQVARLHGRHCRLKLEVTESLMIGNVALMQDFIVRCRELGVPVVLDDFGTGYCSLSYLHLFDVQAMKLDRSFVRGISVSRASEKVVRGIVGMAHELGLEVVVEGVETADQAQQASDLGVDFAQGFYFARPAPLDELLPARAP</sequence>
<dbReference type="InterPro" id="IPR018488">
    <property type="entry name" value="cNMP-bd_CS"/>
</dbReference>
<evidence type="ECO:0000259" key="1">
    <source>
        <dbReference type="PROSITE" id="PS50042"/>
    </source>
</evidence>
<dbReference type="EMBL" id="RJVO01000003">
    <property type="protein sequence ID" value="ROH91090.1"/>
    <property type="molecule type" value="Genomic_DNA"/>
</dbReference>
<dbReference type="PROSITE" id="PS50883">
    <property type="entry name" value="EAL"/>
    <property type="match status" value="1"/>
</dbReference>
<dbReference type="PROSITE" id="PS50042">
    <property type="entry name" value="CNMP_BINDING_3"/>
    <property type="match status" value="1"/>
</dbReference>
<evidence type="ECO:0000259" key="2">
    <source>
        <dbReference type="PROSITE" id="PS50883"/>
    </source>
</evidence>
<dbReference type="PROSITE" id="PS00889">
    <property type="entry name" value="CNMP_BINDING_2"/>
    <property type="match status" value="1"/>
</dbReference>
<reference evidence="3 4" key="1">
    <citation type="submission" date="2018-10" db="EMBL/GenBank/DDBJ databases">
        <authorList>
            <person name="Chen W.-M."/>
        </authorList>
    </citation>
    <scope>NUCLEOTIDE SEQUENCE [LARGE SCALE GENOMIC DNA]</scope>
    <source>
        <strain evidence="3 4">THS-13</strain>
    </source>
</reference>